<dbReference type="PANTHER" id="PTHR33877">
    <property type="entry name" value="SLL1193 PROTEIN"/>
    <property type="match status" value="1"/>
</dbReference>
<feature type="domain" description="HNH nuclease" evidence="2">
    <location>
        <begin position="404"/>
        <end position="453"/>
    </location>
</feature>
<gene>
    <name evidence="3" type="ORF">PaecuDRAFT_4457</name>
</gene>
<evidence type="ECO:0000313" key="4">
    <source>
        <dbReference type="Proteomes" id="UP000005387"/>
    </source>
</evidence>
<sequence>MEMKQCEGCGAEKPLEAYPKRSGRSTRRGVCRACLRTRKKVNALHRQQAGEAAASAEDGLEQQLGGEAEQVSNERNESDSSSMTKGSGGEVPEAAPSKQKRKRKRKRGRGKKKASKAVSSAAADEQNINEPMLESAHEQTDSAEVGEQAQLLESGSALHQHEDEAVPAKKRKRKRKRGRGRKKAKLEAGVSGSELEQASLAAVSPDSLEAMESSDEPEAVASEEEQASESTIRPKKRKRRKRNKKQQVSTSALANEDDCEQPASALEREALLSDNAAESETADDSLDEAIEEEAAPRKRKRKRRRRKKKREEASGSEPQGEAEAKPIPVRPPDKRIVPFHGPFSYNAAILNDKGTGMIRLRGRRETGKRWHTEIEKDIAVRMVKEGAAGIVHPRLIHKLYTKSDFRLLVLQRDNYVCRYCGKYGDTIDHVMPKSKGGLSSPMNCVCACSECNLLKADKLDFPFPDDGEEFEDE</sequence>
<feature type="compositionally biased region" description="Basic residues" evidence="1">
    <location>
        <begin position="21"/>
        <end position="43"/>
    </location>
</feature>
<dbReference type="Gene3D" id="1.10.30.50">
    <property type="match status" value="1"/>
</dbReference>
<dbReference type="CDD" id="cd00085">
    <property type="entry name" value="HNHc"/>
    <property type="match status" value="1"/>
</dbReference>
<feature type="compositionally biased region" description="Acidic residues" evidence="1">
    <location>
        <begin position="280"/>
        <end position="293"/>
    </location>
</feature>
<dbReference type="RefSeq" id="WP_006040440.1">
    <property type="nucleotide sequence ID" value="NZ_AEDD01000014.1"/>
</dbReference>
<evidence type="ECO:0000256" key="1">
    <source>
        <dbReference type="SAM" id="MobiDB-lite"/>
    </source>
</evidence>
<dbReference type="Proteomes" id="UP000005387">
    <property type="component" value="Unassembled WGS sequence"/>
</dbReference>
<dbReference type="OrthoDB" id="9802901at2"/>
<dbReference type="InterPro" id="IPR002711">
    <property type="entry name" value="HNH"/>
</dbReference>
<keyword evidence="3" id="KW-0255">Endonuclease</keyword>
<dbReference type="PANTHER" id="PTHR33877:SF2">
    <property type="entry name" value="OS07G0170200 PROTEIN"/>
    <property type="match status" value="1"/>
</dbReference>
<name>E0IFV2_9BACL</name>
<feature type="compositionally biased region" description="Basic residues" evidence="1">
    <location>
        <begin position="233"/>
        <end position="245"/>
    </location>
</feature>
<organism evidence="3 4">
    <name type="scientific">Paenibacillus curdlanolyticus YK9</name>
    <dbReference type="NCBI Taxonomy" id="717606"/>
    <lineage>
        <taxon>Bacteria</taxon>
        <taxon>Bacillati</taxon>
        <taxon>Bacillota</taxon>
        <taxon>Bacilli</taxon>
        <taxon>Bacillales</taxon>
        <taxon>Paenibacillaceae</taxon>
        <taxon>Paenibacillus</taxon>
    </lineage>
</organism>
<dbReference type="eggNOG" id="COG1403">
    <property type="taxonomic scope" value="Bacteria"/>
</dbReference>
<dbReference type="AlphaFoldDB" id="E0IFV2"/>
<dbReference type="InterPro" id="IPR003615">
    <property type="entry name" value="HNH_nuc"/>
</dbReference>
<feature type="region of interest" description="Disordered" evidence="1">
    <location>
        <begin position="1"/>
        <end position="332"/>
    </location>
</feature>
<accession>E0IFV2</accession>
<keyword evidence="3" id="KW-0540">Nuclease</keyword>
<dbReference type="EMBL" id="AEDD01000014">
    <property type="protein sequence ID" value="EFM08663.1"/>
    <property type="molecule type" value="Genomic_DNA"/>
</dbReference>
<feature type="compositionally biased region" description="Basic residues" evidence="1">
    <location>
        <begin position="297"/>
        <end position="309"/>
    </location>
</feature>
<evidence type="ECO:0000259" key="2">
    <source>
        <dbReference type="SMART" id="SM00507"/>
    </source>
</evidence>
<feature type="compositionally biased region" description="Basic residues" evidence="1">
    <location>
        <begin position="168"/>
        <end position="184"/>
    </location>
</feature>
<reference evidence="3 4" key="1">
    <citation type="submission" date="2010-07" db="EMBL/GenBank/DDBJ databases">
        <title>The draft genome of Paenibacillus curdlanolyticus YK9.</title>
        <authorList>
            <consortium name="US DOE Joint Genome Institute (JGI-PGF)"/>
            <person name="Lucas S."/>
            <person name="Copeland A."/>
            <person name="Lapidus A."/>
            <person name="Cheng J.-F."/>
            <person name="Bruce D."/>
            <person name="Goodwin L."/>
            <person name="Pitluck S."/>
            <person name="Land M.L."/>
            <person name="Hauser L."/>
            <person name="Chang Y.-J."/>
            <person name="Jeffries C."/>
            <person name="Anderson I.J."/>
            <person name="Johnson E."/>
            <person name="Loganathan U."/>
            <person name="Mulhopadhyay B."/>
            <person name="Kyrpides N."/>
            <person name="Woyke T.J."/>
        </authorList>
    </citation>
    <scope>NUCLEOTIDE SEQUENCE [LARGE SCALE GENOMIC DNA]</scope>
    <source>
        <strain evidence="3 4">YK9</strain>
    </source>
</reference>
<feature type="compositionally biased region" description="Acidic residues" evidence="1">
    <location>
        <begin position="212"/>
        <end position="227"/>
    </location>
</feature>
<dbReference type="STRING" id="717606.PaecuDRAFT_4457"/>
<keyword evidence="4" id="KW-1185">Reference proteome</keyword>
<evidence type="ECO:0000313" key="3">
    <source>
        <dbReference type="EMBL" id="EFM08663.1"/>
    </source>
</evidence>
<keyword evidence="3" id="KW-0378">Hydrolase</keyword>
<dbReference type="GO" id="GO:0004519">
    <property type="term" value="F:endonuclease activity"/>
    <property type="evidence" value="ECO:0007669"/>
    <property type="project" value="UniProtKB-KW"/>
</dbReference>
<dbReference type="SMART" id="SM00507">
    <property type="entry name" value="HNHc"/>
    <property type="match status" value="1"/>
</dbReference>
<protein>
    <submittedName>
        <fullName evidence="3">HNH endonuclease</fullName>
    </submittedName>
</protein>
<feature type="compositionally biased region" description="Basic residues" evidence="1">
    <location>
        <begin position="98"/>
        <end position="115"/>
    </location>
</feature>
<dbReference type="InterPro" id="IPR052892">
    <property type="entry name" value="NA-targeting_endonuclease"/>
</dbReference>
<proteinExistence type="predicted"/>
<dbReference type="Pfam" id="PF01844">
    <property type="entry name" value="HNH"/>
    <property type="match status" value="1"/>
</dbReference>